<reference evidence="1" key="1">
    <citation type="submission" date="2022-12" db="EMBL/GenBank/DDBJ databases">
        <title>Genome Sequence of Lasiodiplodia mahajangana.</title>
        <authorList>
            <person name="Buettner E."/>
        </authorList>
    </citation>
    <scope>NUCLEOTIDE SEQUENCE</scope>
    <source>
        <strain evidence="1">VT137</strain>
    </source>
</reference>
<name>A0ACC2JA43_9PEZI</name>
<accession>A0ACC2JA43</accession>
<comment type="caution">
    <text evidence="1">The sequence shown here is derived from an EMBL/GenBank/DDBJ whole genome shotgun (WGS) entry which is preliminary data.</text>
</comment>
<organism evidence="1 2">
    <name type="scientific">Lasiodiplodia mahajangana</name>
    <dbReference type="NCBI Taxonomy" id="1108764"/>
    <lineage>
        <taxon>Eukaryota</taxon>
        <taxon>Fungi</taxon>
        <taxon>Dikarya</taxon>
        <taxon>Ascomycota</taxon>
        <taxon>Pezizomycotina</taxon>
        <taxon>Dothideomycetes</taxon>
        <taxon>Dothideomycetes incertae sedis</taxon>
        <taxon>Botryosphaeriales</taxon>
        <taxon>Botryosphaeriaceae</taxon>
        <taxon>Lasiodiplodia</taxon>
    </lineage>
</organism>
<gene>
    <name evidence="1" type="ORF">O1611_g9269</name>
</gene>
<proteinExistence type="predicted"/>
<evidence type="ECO:0000313" key="1">
    <source>
        <dbReference type="EMBL" id="KAJ8124371.1"/>
    </source>
</evidence>
<keyword evidence="2" id="KW-1185">Reference proteome</keyword>
<sequence length="336" mass="37731">MGSQAPNSTVFGQGFDQPGSENVVGNGIYGEQPEDHVVQIEHPSFAEGAENKQNHAGYGVSSSDSVKPTDYTNRQDHKDSLNRYVQVEEKEKDKDHYLNPDDGKLMPLRVQRVNDYRRDPSLLTTWSDPLELNPFVQAWKSFRESPWSILTWTYKNQVRERGFLEGSLSQRGTPYNRNDIYWKYPIACLLLTFTALFGNFEGKSYPGGRYPPVRYKYFSYPKTPRNKREAADFDAASKKEEAVPLLEQTNDSPAPSSRTALEPSLEDDSVVDGVVIFKRRLRPRTLCVIRENADGTVYVEPVDTAESTGGGSATKTANTSLYLTPEPNSTLPSAGR</sequence>
<evidence type="ECO:0000313" key="2">
    <source>
        <dbReference type="Proteomes" id="UP001153332"/>
    </source>
</evidence>
<dbReference type="Proteomes" id="UP001153332">
    <property type="component" value="Unassembled WGS sequence"/>
</dbReference>
<protein>
    <submittedName>
        <fullName evidence="1">Uncharacterized protein</fullName>
    </submittedName>
</protein>
<dbReference type="EMBL" id="JAPUUL010003081">
    <property type="protein sequence ID" value="KAJ8124371.1"/>
    <property type="molecule type" value="Genomic_DNA"/>
</dbReference>